<keyword evidence="2" id="KW-1185">Reference proteome</keyword>
<gene>
    <name evidence="1" type="ORF">Kalk_09875</name>
</gene>
<sequence>MILGVVSPALAAVKCFPEKIKSVQVARGGDLFYTTVTGVRRKLTHMSQYEATAMLSLLKDSMGTNQIIQVSYPDGYDCKKPDLTVHADLLMMQDPAVQ</sequence>
<organism evidence="1 2">
    <name type="scientific">Ketobacter alkanivorans</name>
    <dbReference type="NCBI Taxonomy" id="1917421"/>
    <lineage>
        <taxon>Bacteria</taxon>
        <taxon>Pseudomonadati</taxon>
        <taxon>Pseudomonadota</taxon>
        <taxon>Gammaproteobacteria</taxon>
        <taxon>Pseudomonadales</taxon>
        <taxon>Ketobacteraceae</taxon>
        <taxon>Ketobacter</taxon>
    </lineage>
</organism>
<evidence type="ECO:0000313" key="2">
    <source>
        <dbReference type="Proteomes" id="UP000235116"/>
    </source>
</evidence>
<evidence type="ECO:0000313" key="1">
    <source>
        <dbReference type="EMBL" id="AUM12704.1"/>
    </source>
</evidence>
<dbReference type="EMBL" id="CP022684">
    <property type="protein sequence ID" value="AUM12704.1"/>
    <property type="molecule type" value="Genomic_DNA"/>
</dbReference>
<dbReference type="KEGG" id="kak:Kalk_09875"/>
<reference evidence="2" key="1">
    <citation type="submission" date="2017-08" db="EMBL/GenBank/DDBJ databases">
        <title>Direct submision.</title>
        <authorList>
            <person name="Kim S.-J."/>
            <person name="Rhee S.-K."/>
        </authorList>
    </citation>
    <scope>NUCLEOTIDE SEQUENCE [LARGE SCALE GENOMIC DNA]</scope>
    <source>
        <strain evidence="2">GI5</strain>
    </source>
</reference>
<dbReference type="Proteomes" id="UP000235116">
    <property type="component" value="Chromosome"/>
</dbReference>
<dbReference type="AlphaFoldDB" id="A0A2K9LPE6"/>
<name>A0A2K9LPE6_9GAMM</name>
<accession>A0A2K9LPE6</accession>
<protein>
    <submittedName>
        <fullName evidence="1">Uncharacterized protein</fullName>
    </submittedName>
</protein>
<proteinExistence type="predicted"/>